<evidence type="ECO:0008006" key="3">
    <source>
        <dbReference type="Google" id="ProtNLM"/>
    </source>
</evidence>
<proteinExistence type="predicted"/>
<organism evidence="1 2">
    <name type="scientific">Quercus suber</name>
    <name type="common">Cork oak</name>
    <dbReference type="NCBI Taxonomy" id="58331"/>
    <lineage>
        <taxon>Eukaryota</taxon>
        <taxon>Viridiplantae</taxon>
        <taxon>Streptophyta</taxon>
        <taxon>Embryophyta</taxon>
        <taxon>Tracheophyta</taxon>
        <taxon>Spermatophyta</taxon>
        <taxon>Magnoliopsida</taxon>
        <taxon>eudicotyledons</taxon>
        <taxon>Gunneridae</taxon>
        <taxon>Pentapetalae</taxon>
        <taxon>rosids</taxon>
        <taxon>fabids</taxon>
        <taxon>Fagales</taxon>
        <taxon>Fagaceae</taxon>
        <taxon>Quercus</taxon>
    </lineage>
</organism>
<accession>A0AAW0K194</accession>
<evidence type="ECO:0000313" key="1">
    <source>
        <dbReference type="EMBL" id="KAK7832244.1"/>
    </source>
</evidence>
<sequence length="87" mass="10054">MKRLHSYLQTKSYLLVFDGIWTEDDLDCSEKIVKRSEGSPHVIVAVSNFLSKKPHTPIEFQNVHENLKYKPGDHVGHSYYSILSTSY</sequence>
<dbReference type="EMBL" id="PKMF04000429">
    <property type="protein sequence ID" value="KAK7832244.1"/>
    <property type="molecule type" value="Genomic_DNA"/>
</dbReference>
<dbReference type="SUPFAM" id="SSF52540">
    <property type="entry name" value="P-loop containing nucleoside triphosphate hydrolases"/>
    <property type="match status" value="1"/>
</dbReference>
<keyword evidence="2" id="KW-1185">Reference proteome</keyword>
<reference evidence="1 2" key="1">
    <citation type="journal article" date="2018" name="Sci. Data">
        <title>The draft genome sequence of cork oak.</title>
        <authorList>
            <person name="Ramos A.M."/>
            <person name="Usie A."/>
            <person name="Barbosa P."/>
            <person name="Barros P.M."/>
            <person name="Capote T."/>
            <person name="Chaves I."/>
            <person name="Simoes F."/>
            <person name="Abreu I."/>
            <person name="Carrasquinho I."/>
            <person name="Faro C."/>
            <person name="Guimaraes J.B."/>
            <person name="Mendonca D."/>
            <person name="Nobrega F."/>
            <person name="Rodrigues L."/>
            <person name="Saibo N.J.M."/>
            <person name="Varela M.C."/>
            <person name="Egas C."/>
            <person name="Matos J."/>
            <person name="Miguel C.M."/>
            <person name="Oliveira M.M."/>
            <person name="Ricardo C.P."/>
            <person name="Goncalves S."/>
        </authorList>
    </citation>
    <scope>NUCLEOTIDE SEQUENCE [LARGE SCALE GENOMIC DNA]</scope>
    <source>
        <strain evidence="2">cv. HL8</strain>
    </source>
</reference>
<dbReference type="Proteomes" id="UP000237347">
    <property type="component" value="Unassembled WGS sequence"/>
</dbReference>
<dbReference type="InterPro" id="IPR027417">
    <property type="entry name" value="P-loop_NTPase"/>
</dbReference>
<dbReference type="AlphaFoldDB" id="A0AAW0K194"/>
<name>A0AAW0K194_QUESU</name>
<comment type="caution">
    <text evidence="1">The sequence shown here is derived from an EMBL/GenBank/DDBJ whole genome shotgun (WGS) entry which is preliminary data.</text>
</comment>
<evidence type="ECO:0000313" key="2">
    <source>
        <dbReference type="Proteomes" id="UP000237347"/>
    </source>
</evidence>
<protein>
    <recommendedName>
        <fullName evidence="3">NB-ARC domain-containing protein</fullName>
    </recommendedName>
</protein>
<gene>
    <name evidence="1" type="ORF">CFP56_026692</name>
</gene>